<dbReference type="Gene3D" id="2.60.120.200">
    <property type="match status" value="2"/>
</dbReference>
<proteinExistence type="predicted"/>
<name>A0A3Q1JA19_ANATE</name>
<dbReference type="CDD" id="cd00070">
    <property type="entry name" value="GLECT"/>
    <property type="match status" value="2"/>
</dbReference>
<evidence type="ECO:0000256" key="3">
    <source>
        <dbReference type="RuleBase" id="RU102079"/>
    </source>
</evidence>
<keyword evidence="2" id="KW-0677">Repeat</keyword>
<dbReference type="GO" id="GO:0030246">
    <property type="term" value="F:carbohydrate binding"/>
    <property type="evidence" value="ECO:0007669"/>
    <property type="project" value="UniProtKB-UniRule"/>
</dbReference>
<reference evidence="5" key="3">
    <citation type="submission" date="2025-09" db="UniProtKB">
        <authorList>
            <consortium name="Ensembl"/>
        </authorList>
    </citation>
    <scope>IDENTIFICATION</scope>
</reference>
<dbReference type="Proteomes" id="UP000265040">
    <property type="component" value="Chromosome 13"/>
</dbReference>
<dbReference type="AlphaFoldDB" id="A0A3Q1JA19"/>
<protein>
    <recommendedName>
        <fullName evidence="3">Galectin</fullName>
    </recommendedName>
</protein>
<feature type="domain" description="Galectin" evidence="4">
    <location>
        <begin position="18"/>
        <end position="149"/>
    </location>
</feature>
<gene>
    <name evidence="5" type="primary">LGALS4</name>
</gene>
<dbReference type="Pfam" id="PF00337">
    <property type="entry name" value="Gal-bind_lectin"/>
    <property type="match status" value="2"/>
</dbReference>
<dbReference type="SMART" id="SM00908">
    <property type="entry name" value="Gal-bind_lectin"/>
    <property type="match status" value="2"/>
</dbReference>
<keyword evidence="1 3" id="KW-0430">Lectin</keyword>
<dbReference type="PANTHER" id="PTHR11346">
    <property type="entry name" value="GALECTIN"/>
    <property type="match status" value="1"/>
</dbReference>
<dbReference type="PANTHER" id="PTHR11346:SF107">
    <property type="entry name" value="GALECTIN-7"/>
    <property type="match status" value="1"/>
</dbReference>
<reference evidence="5" key="2">
    <citation type="submission" date="2025-08" db="UniProtKB">
        <authorList>
            <consortium name="Ensembl"/>
        </authorList>
    </citation>
    <scope>IDENTIFICATION</scope>
</reference>
<dbReference type="GeneTree" id="ENSGT00940000160378"/>
<keyword evidence="6" id="KW-1185">Reference proteome</keyword>
<dbReference type="FunFam" id="2.60.120.200:FF:000124">
    <property type="entry name" value="Galectin-4"/>
    <property type="match status" value="2"/>
</dbReference>
<evidence type="ECO:0000259" key="4">
    <source>
        <dbReference type="PROSITE" id="PS51304"/>
    </source>
</evidence>
<reference evidence="5" key="1">
    <citation type="submission" date="2021-04" db="EMBL/GenBank/DDBJ databases">
        <authorList>
            <consortium name="Wellcome Sanger Institute Data Sharing"/>
        </authorList>
    </citation>
    <scope>NUCLEOTIDE SEQUENCE [LARGE SCALE GENOMIC DNA]</scope>
</reference>
<dbReference type="InterPro" id="IPR013320">
    <property type="entry name" value="ConA-like_dom_sf"/>
</dbReference>
<dbReference type="PROSITE" id="PS51304">
    <property type="entry name" value="GALECTIN"/>
    <property type="match status" value="2"/>
</dbReference>
<evidence type="ECO:0000313" key="6">
    <source>
        <dbReference type="Proteomes" id="UP000265040"/>
    </source>
</evidence>
<accession>A0A3Q1JA19</accession>
<organism evidence="5 6">
    <name type="scientific">Anabas testudineus</name>
    <name type="common">Climbing perch</name>
    <name type="synonym">Anthias testudineus</name>
    <dbReference type="NCBI Taxonomy" id="64144"/>
    <lineage>
        <taxon>Eukaryota</taxon>
        <taxon>Metazoa</taxon>
        <taxon>Chordata</taxon>
        <taxon>Craniata</taxon>
        <taxon>Vertebrata</taxon>
        <taxon>Euteleostomi</taxon>
        <taxon>Actinopterygii</taxon>
        <taxon>Neopterygii</taxon>
        <taxon>Teleostei</taxon>
        <taxon>Neoteleostei</taxon>
        <taxon>Acanthomorphata</taxon>
        <taxon>Anabantaria</taxon>
        <taxon>Anabantiformes</taxon>
        <taxon>Anabantoidei</taxon>
        <taxon>Anabantidae</taxon>
        <taxon>Anabas</taxon>
    </lineage>
</organism>
<evidence type="ECO:0000256" key="1">
    <source>
        <dbReference type="ARBA" id="ARBA00022734"/>
    </source>
</evidence>
<dbReference type="SUPFAM" id="SSF49899">
    <property type="entry name" value="Concanavalin A-like lectins/glucanases"/>
    <property type="match status" value="2"/>
</dbReference>
<evidence type="ECO:0000256" key="2">
    <source>
        <dbReference type="ARBA" id="ARBA00022737"/>
    </source>
</evidence>
<evidence type="ECO:0000313" key="5">
    <source>
        <dbReference type="Ensembl" id="ENSATEP00000011931.3"/>
    </source>
</evidence>
<dbReference type="InterPro" id="IPR044156">
    <property type="entry name" value="Galectin-like"/>
</dbReference>
<dbReference type="Ensembl" id="ENSATET00000012127.3">
    <property type="protein sequence ID" value="ENSATEP00000011931.3"/>
    <property type="gene ID" value="ENSATEG00000029082.2"/>
</dbReference>
<feature type="domain" description="Galectin" evidence="4">
    <location>
        <begin position="252"/>
        <end position="381"/>
    </location>
</feature>
<sequence length="381" mass="41602">MFVAPPGYQPVYNPTIPYLTPIGGGLREGMSIYVHGTVPENTTRFYMNLLCGESESSDVAFHFNPRFDGWDKVVFNSCQNGFWEAEEKIHHMPFHRGRVFEMVITATSHGYKVKVNGKEFHHFKHRVPMERVRALYIAGDVLIETVNVIGGGMGGGMYGGMGMGGMAGGYPGGGMQFGYPAGMGGGMGGGYPDSSIGGGYPGGMAVGMGGGLPGAIMGGGDPGGMGGIGGDYPGANLPIMCGQPDFHPSVPYSIMLPQGMFHRRTVIIRGMVLFGGNRMCINFVVSRSRDIAFHLNHRVREGVLMRNSMIGGCWGQEELELSTNPFVEGQYFEISIRCGRHKFKVFVNGLHLFDYHHRFHSFNEIDMLEIEGDVQLSYVHF</sequence>
<dbReference type="SMART" id="SM00276">
    <property type="entry name" value="GLECT"/>
    <property type="match status" value="2"/>
</dbReference>
<dbReference type="InterPro" id="IPR001079">
    <property type="entry name" value="Galectin_CRD"/>
</dbReference>